<evidence type="ECO:0000313" key="8">
    <source>
        <dbReference type="Proteomes" id="UP000290809"/>
    </source>
</evidence>
<dbReference type="Proteomes" id="UP000290809">
    <property type="component" value="Unassembled WGS sequence"/>
</dbReference>
<dbReference type="SUPFAM" id="SSF47459">
    <property type="entry name" value="HLH, helix-loop-helix DNA-binding domain"/>
    <property type="match status" value="1"/>
</dbReference>
<dbReference type="CDD" id="cd11417">
    <property type="entry name" value="bHLH_TS_PTF1A"/>
    <property type="match status" value="1"/>
</dbReference>
<evidence type="ECO:0000256" key="4">
    <source>
        <dbReference type="ARBA" id="ARBA00023242"/>
    </source>
</evidence>
<keyword evidence="4" id="KW-0539">Nucleus</keyword>
<dbReference type="GO" id="GO:0000981">
    <property type="term" value="F:DNA-binding transcription factor activity, RNA polymerase II-specific"/>
    <property type="evidence" value="ECO:0007669"/>
    <property type="project" value="TreeGrafter"/>
</dbReference>
<dbReference type="InterPro" id="IPR011598">
    <property type="entry name" value="bHLH_dom"/>
</dbReference>
<dbReference type="STRING" id="6184.A0A430Q9X8"/>
<dbReference type="GO" id="GO:0000977">
    <property type="term" value="F:RNA polymerase II transcription regulatory region sequence-specific DNA binding"/>
    <property type="evidence" value="ECO:0007669"/>
    <property type="project" value="TreeGrafter"/>
</dbReference>
<keyword evidence="2" id="KW-0238">DNA-binding</keyword>
<dbReference type="SMART" id="SM00353">
    <property type="entry name" value="HLH"/>
    <property type="match status" value="1"/>
</dbReference>
<gene>
    <name evidence="7" type="ORF">DC041_0004330</name>
</gene>
<keyword evidence="3" id="KW-0804">Transcription</keyword>
<evidence type="ECO:0000256" key="3">
    <source>
        <dbReference type="ARBA" id="ARBA00023163"/>
    </source>
</evidence>
<protein>
    <recommendedName>
        <fullName evidence="6">BHLH domain-containing protein</fullName>
    </recommendedName>
</protein>
<feature type="compositionally biased region" description="Acidic residues" evidence="5">
    <location>
        <begin position="384"/>
        <end position="399"/>
    </location>
</feature>
<reference evidence="7 8" key="1">
    <citation type="journal article" date="2019" name="PLoS Pathog.">
        <title>Genome sequence of the bovine parasite Schistosoma bovis Tanzania.</title>
        <authorList>
            <person name="Oey H."/>
            <person name="Zakrzewski M."/>
            <person name="Gobert G."/>
            <person name="Gravermann K."/>
            <person name="Stoye J."/>
            <person name="Jones M."/>
            <person name="Mcmanus D."/>
            <person name="Krause L."/>
        </authorList>
    </citation>
    <scope>NUCLEOTIDE SEQUENCE [LARGE SCALE GENOMIC DNA]</scope>
    <source>
        <strain evidence="7 8">TAN1997</strain>
    </source>
</reference>
<keyword evidence="1" id="KW-0805">Transcription regulation</keyword>
<dbReference type="InterPro" id="IPR050283">
    <property type="entry name" value="E-box_TF_Regulators"/>
</dbReference>
<dbReference type="GO" id="GO:0046983">
    <property type="term" value="F:protein dimerization activity"/>
    <property type="evidence" value="ECO:0007669"/>
    <property type="project" value="InterPro"/>
</dbReference>
<organism evidence="7 8">
    <name type="scientific">Schistosoma bovis</name>
    <name type="common">Blood fluke</name>
    <dbReference type="NCBI Taxonomy" id="6184"/>
    <lineage>
        <taxon>Eukaryota</taxon>
        <taxon>Metazoa</taxon>
        <taxon>Spiralia</taxon>
        <taxon>Lophotrochozoa</taxon>
        <taxon>Platyhelminthes</taxon>
        <taxon>Trematoda</taxon>
        <taxon>Digenea</taxon>
        <taxon>Strigeidida</taxon>
        <taxon>Schistosomatoidea</taxon>
        <taxon>Schistosomatidae</taxon>
        <taxon>Schistosoma</taxon>
    </lineage>
</organism>
<keyword evidence="8" id="KW-1185">Reference proteome</keyword>
<dbReference type="Gene3D" id="4.10.280.10">
    <property type="entry name" value="Helix-loop-helix DNA-binding domain"/>
    <property type="match status" value="1"/>
</dbReference>
<dbReference type="PANTHER" id="PTHR23349">
    <property type="entry name" value="BASIC HELIX-LOOP-HELIX TRANSCRIPTION FACTOR, TWIST"/>
    <property type="match status" value="1"/>
</dbReference>
<evidence type="ECO:0000259" key="6">
    <source>
        <dbReference type="PROSITE" id="PS50888"/>
    </source>
</evidence>
<comment type="caution">
    <text evidence="7">The sequence shown here is derived from an EMBL/GenBank/DDBJ whole genome shotgun (WGS) entry which is preliminary data.</text>
</comment>
<dbReference type="FunFam" id="4.10.280.10:FF:000035">
    <property type="entry name" value="Pancreas-specific transcription factor 1a"/>
    <property type="match status" value="1"/>
</dbReference>
<evidence type="ECO:0000313" key="7">
    <source>
        <dbReference type="EMBL" id="RTG84489.1"/>
    </source>
</evidence>
<accession>A0A430Q9X8</accession>
<feature type="region of interest" description="Disordered" evidence="5">
    <location>
        <begin position="370"/>
        <end position="399"/>
    </location>
</feature>
<dbReference type="EMBL" id="QMKO01002166">
    <property type="protein sequence ID" value="RTG84489.1"/>
    <property type="molecule type" value="Genomic_DNA"/>
</dbReference>
<dbReference type="GO" id="GO:0032502">
    <property type="term" value="P:developmental process"/>
    <property type="evidence" value="ECO:0007669"/>
    <property type="project" value="TreeGrafter"/>
</dbReference>
<dbReference type="PANTHER" id="PTHR23349:SF112">
    <property type="entry name" value="48 RELATED 1, ISOFORM B"/>
    <property type="match status" value="1"/>
</dbReference>
<feature type="compositionally biased region" description="Low complexity" evidence="5">
    <location>
        <begin position="370"/>
        <end position="381"/>
    </location>
</feature>
<dbReference type="Pfam" id="PF00010">
    <property type="entry name" value="HLH"/>
    <property type="match status" value="1"/>
</dbReference>
<evidence type="ECO:0000256" key="2">
    <source>
        <dbReference type="ARBA" id="ARBA00023125"/>
    </source>
</evidence>
<evidence type="ECO:0000256" key="1">
    <source>
        <dbReference type="ARBA" id="ARBA00023015"/>
    </source>
</evidence>
<sequence length="554" mass="65135">MFNMTFDTKSLPVSILRNSIQHWFTPIMDNYHNEMITTSTNTTNTTNNMKQYWTNQTQQQQQQQQLTTHNMNQSFITPIQQSINLTTHKLISKLPLTDFNLESNNESFNLNEKYFNSEVIDSNTIQLCNSSNYTLDHHQCTPMDYNTWSSSVFNNNNKNNTNTTDSNNSSHLYDNDYDSNNRYLNTNLLKSIHNDIKHNHNIILPFNTNLIQSNILMNNNNNRNYDNSNEFLYDLDNESSNGSSISFNSNDTTTNTTTNIHNRIRSLSTIRSNNKLLYRSNRIKIMNIRKTGHFKNHNLHSFQRQAANMRERRRMQSINKAFEGLRSHIPTLPYEKRLSKVDTLRLAIGYIHFLQEIIQSHSKDEITWKDINTNSDTNSNHNDYDDDNDNDEDEDCNEDVSMENDENNILIKKNLFHSTSFTKMSSIYSGHLKHDRLQANCSFTMNKLHSNYNLKDESKMNRERKIILNLPKKLFEMMMGRRDDTRIFEDHSHINDKTKTINDPYYQSEQILLGHSLSWHRDNPPWSRNNSLNSTNILVAKLWIPEKLECIKAI</sequence>
<feature type="domain" description="BHLH" evidence="6">
    <location>
        <begin position="302"/>
        <end position="354"/>
    </location>
</feature>
<proteinExistence type="predicted"/>
<dbReference type="AlphaFoldDB" id="A0A430Q9X8"/>
<name>A0A430Q9X8_SCHBO</name>
<evidence type="ECO:0000256" key="5">
    <source>
        <dbReference type="SAM" id="MobiDB-lite"/>
    </source>
</evidence>
<dbReference type="InterPro" id="IPR036638">
    <property type="entry name" value="HLH_DNA-bd_sf"/>
</dbReference>
<dbReference type="PROSITE" id="PS50888">
    <property type="entry name" value="BHLH"/>
    <property type="match status" value="1"/>
</dbReference>